<organism evidence="4 5">
    <name type="scientific">Agromyces ramosus</name>
    <dbReference type="NCBI Taxonomy" id="33879"/>
    <lineage>
        <taxon>Bacteria</taxon>
        <taxon>Bacillati</taxon>
        <taxon>Actinomycetota</taxon>
        <taxon>Actinomycetes</taxon>
        <taxon>Micrococcales</taxon>
        <taxon>Microbacteriaceae</taxon>
        <taxon>Agromyces</taxon>
    </lineage>
</organism>
<dbReference type="PROSITE" id="PS51186">
    <property type="entry name" value="GNAT"/>
    <property type="match status" value="1"/>
</dbReference>
<dbReference type="RefSeq" id="WP_307042445.1">
    <property type="nucleotide sequence ID" value="NZ_JAUSYY010000001.1"/>
</dbReference>
<evidence type="ECO:0000259" key="3">
    <source>
        <dbReference type="PROSITE" id="PS51186"/>
    </source>
</evidence>
<sequence>MEVRTLTAGTRVGGTFSFVADPFEVVEVTVEATFPLRRRVLRSDRVDLDLRMPDDAVDGAFHLAIFGADGEAVGVATAMPAEPPFDAEPPAWRIRQMAVDPAVQGTGIGAALFDAVVQHIRERRGATVWAESRDSSVGFYLAQGMSVVAGRAHRAGGVDYTDVVMRLGRSEDRQPL</sequence>
<keyword evidence="1" id="KW-0808">Transferase</keyword>
<name>A0ABU0R9W6_9MICO</name>
<dbReference type="Pfam" id="PF00583">
    <property type="entry name" value="Acetyltransf_1"/>
    <property type="match status" value="1"/>
</dbReference>
<dbReference type="Gene3D" id="3.40.630.30">
    <property type="match status" value="1"/>
</dbReference>
<evidence type="ECO:0000256" key="1">
    <source>
        <dbReference type="ARBA" id="ARBA00022679"/>
    </source>
</evidence>
<evidence type="ECO:0000313" key="5">
    <source>
        <dbReference type="Proteomes" id="UP001239083"/>
    </source>
</evidence>
<reference evidence="4 5" key="1">
    <citation type="submission" date="2023-07" db="EMBL/GenBank/DDBJ databases">
        <title>Comparative genomics of wheat-associated soil bacteria to identify genetic determinants of phenazine resistance.</title>
        <authorList>
            <person name="Mouncey N."/>
        </authorList>
    </citation>
    <scope>NUCLEOTIDE SEQUENCE [LARGE SCALE GENOMIC DNA]</scope>
    <source>
        <strain evidence="4 5">V3I3</strain>
    </source>
</reference>
<evidence type="ECO:0000256" key="2">
    <source>
        <dbReference type="ARBA" id="ARBA00023315"/>
    </source>
</evidence>
<evidence type="ECO:0000313" key="4">
    <source>
        <dbReference type="EMBL" id="MDQ0894861.1"/>
    </source>
</evidence>
<protein>
    <submittedName>
        <fullName evidence="4">GNAT superfamily N-acetyltransferase</fullName>
    </submittedName>
</protein>
<feature type="domain" description="N-acetyltransferase" evidence="3">
    <location>
        <begin position="1"/>
        <end position="170"/>
    </location>
</feature>
<keyword evidence="5" id="KW-1185">Reference proteome</keyword>
<dbReference type="PANTHER" id="PTHR43877">
    <property type="entry name" value="AMINOALKYLPHOSPHONATE N-ACETYLTRANSFERASE-RELATED-RELATED"/>
    <property type="match status" value="1"/>
</dbReference>
<dbReference type="SUPFAM" id="SSF55729">
    <property type="entry name" value="Acyl-CoA N-acyltransferases (Nat)"/>
    <property type="match status" value="1"/>
</dbReference>
<comment type="caution">
    <text evidence="4">The sequence shown here is derived from an EMBL/GenBank/DDBJ whole genome shotgun (WGS) entry which is preliminary data.</text>
</comment>
<accession>A0ABU0R9W6</accession>
<dbReference type="InterPro" id="IPR016181">
    <property type="entry name" value="Acyl_CoA_acyltransferase"/>
</dbReference>
<keyword evidence="2" id="KW-0012">Acyltransferase</keyword>
<gene>
    <name evidence="4" type="ORF">QFZ26_002416</name>
</gene>
<dbReference type="CDD" id="cd04301">
    <property type="entry name" value="NAT_SF"/>
    <property type="match status" value="1"/>
</dbReference>
<proteinExistence type="predicted"/>
<dbReference type="EMBL" id="JAUSYY010000001">
    <property type="protein sequence ID" value="MDQ0894861.1"/>
    <property type="molecule type" value="Genomic_DNA"/>
</dbReference>
<dbReference type="InterPro" id="IPR000182">
    <property type="entry name" value="GNAT_dom"/>
</dbReference>
<dbReference type="Proteomes" id="UP001239083">
    <property type="component" value="Unassembled WGS sequence"/>
</dbReference>
<dbReference type="InterPro" id="IPR050832">
    <property type="entry name" value="Bact_Acetyltransf"/>
</dbReference>